<organism evidence="1 2">
    <name type="scientific">Granulibacter bethesdensis</name>
    <dbReference type="NCBI Taxonomy" id="364410"/>
    <lineage>
        <taxon>Bacteria</taxon>
        <taxon>Pseudomonadati</taxon>
        <taxon>Pseudomonadota</taxon>
        <taxon>Alphaproteobacteria</taxon>
        <taxon>Acetobacterales</taxon>
        <taxon>Acetobacteraceae</taxon>
        <taxon>Granulibacter</taxon>
    </lineage>
</organism>
<evidence type="ECO:0000313" key="2">
    <source>
        <dbReference type="Proteomes" id="UP000182373"/>
    </source>
</evidence>
<reference evidence="2" key="1">
    <citation type="submission" date="2016-11" db="EMBL/GenBank/DDBJ databases">
        <title>Comparative genomic and phenotypic analysis of Granulibacter bethesdensis clinical isolates from patients with chronic granulomatous disease.</title>
        <authorList>
            <person name="Zarember K.A."/>
            <person name="Porcella S.F."/>
            <person name="Chu J."/>
            <person name="Ding L."/>
            <person name="Dahlstrom E."/>
            <person name="Barbian K."/>
            <person name="Martens C."/>
            <person name="Sykora L."/>
            <person name="Kramer S."/>
            <person name="Pettinato A.M."/>
            <person name="Hong H."/>
            <person name="Wald G."/>
            <person name="Berg L.J."/>
            <person name="Rogge L.S."/>
            <person name="Greenberg D.E."/>
            <person name="Falcone E.L."/>
            <person name="Neves J.F."/>
            <person name="Simoes M.J."/>
            <person name="Casal M."/>
            <person name="Rodriguez-Lopez F.C."/>
            <person name="Zelazny A."/>
            <person name="Gallin J.I."/>
            <person name="Holland S.M."/>
        </authorList>
    </citation>
    <scope>NUCLEOTIDE SEQUENCE [LARGE SCALE GENOMIC DNA]</scope>
    <source>
        <strain evidence="2">NIH9.1</strain>
    </source>
</reference>
<dbReference type="Gene3D" id="3.40.30.10">
    <property type="entry name" value="Glutaredoxin"/>
    <property type="match status" value="1"/>
</dbReference>
<dbReference type="RefSeq" id="WP_072571810.1">
    <property type="nucleotide sequence ID" value="NZ_CP018191.1"/>
</dbReference>
<gene>
    <name evidence="1" type="ORF">GbCGDNIH9_0258</name>
</gene>
<evidence type="ECO:0000313" key="1">
    <source>
        <dbReference type="EMBL" id="APH53481.1"/>
    </source>
</evidence>
<dbReference type="Proteomes" id="UP000182373">
    <property type="component" value="Chromosome"/>
</dbReference>
<dbReference type="EMBL" id="CP018191">
    <property type="protein sequence ID" value="APH53481.1"/>
    <property type="molecule type" value="Genomic_DNA"/>
</dbReference>
<proteinExistence type="predicted"/>
<dbReference type="AlphaFoldDB" id="A0AAC9P7I1"/>
<evidence type="ECO:0008006" key="3">
    <source>
        <dbReference type="Google" id="ProtNLM"/>
    </source>
</evidence>
<protein>
    <recommendedName>
        <fullName evidence="3">(2Fe-2S) ferredoxin domain-containing protein</fullName>
    </recommendedName>
</protein>
<accession>A0AAC9P7I1</accession>
<sequence>MADRPIKSVSTPWHDVLLICAKCNKKLRKRGFGKNARDSLQTALKTGLRQLGLRRTIHVAETGCFGVCPKKAVCALRTGMAETILVIPAKTETGAILGRMELMPVPYVLPDQQD</sequence>
<name>A0AAC9P7I1_9PROT</name>